<feature type="region of interest" description="Disordered" evidence="1">
    <location>
        <begin position="1"/>
        <end position="21"/>
    </location>
</feature>
<name>A0A1A6G2C3_NEOLE</name>
<feature type="region of interest" description="Disordered" evidence="1">
    <location>
        <begin position="85"/>
        <end position="124"/>
    </location>
</feature>
<evidence type="ECO:0000313" key="2">
    <source>
        <dbReference type="EMBL" id="OBS60336.1"/>
    </source>
</evidence>
<gene>
    <name evidence="2" type="ORF">A6R68_08583</name>
</gene>
<dbReference type="EMBL" id="LZPO01107903">
    <property type="protein sequence ID" value="OBS60336.1"/>
    <property type="molecule type" value="Genomic_DNA"/>
</dbReference>
<evidence type="ECO:0000256" key="1">
    <source>
        <dbReference type="SAM" id="MobiDB-lite"/>
    </source>
</evidence>
<sequence length="124" mass="12915">MGIVVKSPSPPRAGPAHGTTFPSCPATVGGAARLLGLGEAWRFRGRPSVASGCLFRVIAVSPLPQGCRFTIVTAARESADSTWRSGLLIPGPRRTHGIPGRTPDPLKLTDDAPVPSLSPTVEPR</sequence>
<reference evidence="2 3" key="1">
    <citation type="submission" date="2016-06" db="EMBL/GenBank/DDBJ databases">
        <title>The Draft Genome Sequence and Annotation of the Desert Woodrat Neotoma lepida.</title>
        <authorList>
            <person name="Campbell M."/>
            <person name="Oakeson K.F."/>
            <person name="Yandell M."/>
            <person name="Halpert J.R."/>
            <person name="Dearing D."/>
        </authorList>
    </citation>
    <scope>NUCLEOTIDE SEQUENCE [LARGE SCALE GENOMIC DNA]</scope>
    <source>
        <strain evidence="2">417</strain>
        <tissue evidence="2">Liver</tissue>
    </source>
</reference>
<evidence type="ECO:0000313" key="3">
    <source>
        <dbReference type="Proteomes" id="UP000092124"/>
    </source>
</evidence>
<protein>
    <submittedName>
        <fullName evidence="2">Uncharacterized protein</fullName>
    </submittedName>
</protein>
<comment type="caution">
    <text evidence="2">The sequence shown here is derived from an EMBL/GenBank/DDBJ whole genome shotgun (WGS) entry which is preliminary data.</text>
</comment>
<organism evidence="2 3">
    <name type="scientific">Neotoma lepida</name>
    <name type="common">Desert woodrat</name>
    <dbReference type="NCBI Taxonomy" id="56216"/>
    <lineage>
        <taxon>Eukaryota</taxon>
        <taxon>Metazoa</taxon>
        <taxon>Chordata</taxon>
        <taxon>Craniata</taxon>
        <taxon>Vertebrata</taxon>
        <taxon>Euteleostomi</taxon>
        <taxon>Mammalia</taxon>
        <taxon>Eutheria</taxon>
        <taxon>Euarchontoglires</taxon>
        <taxon>Glires</taxon>
        <taxon>Rodentia</taxon>
        <taxon>Myomorpha</taxon>
        <taxon>Muroidea</taxon>
        <taxon>Cricetidae</taxon>
        <taxon>Neotominae</taxon>
        <taxon>Neotoma</taxon>
    </lineage>
</organism>
<accession>A0A1A6G2C3</accession>
<proteinExistence type="predicted"/>
<keyword evidence="3" id="KW-1185">Reference proteome</keyword>
<dbReference type="AlphaFoldDB" id="A0A1A6G2C3"/>
<dbReference type="Proteomes" id="UP000092124">
    <property type="component" value="Unassembled WGS sequence"/>
</dbReference>